<feature type="transmembrane region" description="Helical" evidence="5">
    <location>
        <begin position="382"/>
        <end position="400"/>
    </location>
</feature>
<comment type="subcellular location">
    <subcellularLocation>
        <location evidence="1">Membrane</location>
        <topology evidence="1">Multi-pass membrane protein</topology>
    </subcellularLocation>
</comment>
<dbReference type="GO" id="GO:0016020">
    <property type="term" value="C:membrane"/>
    <property type="evidence" value="ECO:0007669"/>
    <property type="project" value="UniProtKB-SubCell"/>
</dbReference>
<protein>
    <submittedName>
        <fullName evidence="7">General substrate transporter</fullName>
    </submittedName>
</protein>
<dbReference type="SUPFAM" id="SSF103473">
    <property type="entry name" value="MFS general substrate transporter"/>
    <property type="match status" value="1"/>
</dbReference>
<organism evidence="7 8">
    <name type="scientific">Lasiosphaeria hispida</name>
    <dbReference type="NCBI Taxonomy" id="260671"/>
    <lineage>
        <taxon>Eukaryota</taxon>
        <taxon>Fungi</taxon>
        <taxon>Dikarya</taxon>
        <taxon>Ascomycota</taxon>
        <taxon>Pezizomycotina</taxon>
        <taxon>Sordariomycetes</taxon>
        <taxon>Sordariomycetidae</taxon>
        <taxon>Sordariales</taxon>
        <taxon>Lasiosphaeriaceae</taxon>
        <taxon>Lasiosphaeria</taxon>
    </lineage>
</organism>
<evidence type="ECO:0000259" key="6">
    <source>
        <dbReference type="PROSITE" id="PS50850"/>
    </source>
</evidence>
<comment type="caution">
    <text evidence="7">The sequence shown here is derived from an EMBL/GenBank/DDBJ whole genome shotgun (WGS) entry which is preliminary data.</text>
</comment>
<evidence type="ECO:0000256" key="5">
    <source>
        <dbReference type="SAM" id="Phobius"/>
    </source>
</evidence>
<feature type="transmembrane region" description="Helical" evidence="5">
    <location>
        <begin position="341"/>
        <end position="361"/>
    </location>
</feature>
<dbReference type="Proteomes" id="UP001275084">
    <property type="component" value="Unassembled WGS sequence"/>
</dbReference>
<dbReference type="Pfam" id="PF07690">
    <property type="entry name" value="MFS_1"/>
    <property type="match status" value="1"/>
</dbReference>
<feature type="transmembrane region" description="Helical" evidence="5">
    <location>
        <begin position="406"/>
        <end position="428"/>
    </location>
</feature>
<feature type="transmembrane region" description="Helical" evidence="5">
    <location>
        <begin position="143"/>
        <end position="162"/>
    </location>
</feature>
<evidence type="ECO:0000313" key="7">
    <source>
        <dbReference type="EMBL" id="KAK3348802.1"/>
    </source>
</evidence>
<feature type="transmembrane region" description="Helical" evidence="5">
    <location>
        <begin position="302"/>
        <end position="321"/>
    </location>
</feature>
<reference evidence="7" key="1">
    <citation type="journal article" date="2023" name="Mol. Phylogenet. Evol.">
        <title>Genome-scale phylogeny and comparative genomics of the fungal order Sordariales.</title>
        <authorList>
            <person name="Hensen N."/>
            <person name="Bonometti L."/>
            <person name="Westerberg I."/>
            <person name="Brannstrom I.O."/>
            <person name="Guillou S."/>
            <person name="Cros-Aarteil S."/>
            <person name="Calhoun S."/>
            <person name="Haridas S."/>
            <person name="Kuo A."/>
            <person name="Mondo S."/>
            <person name="Pangilinan J."/>
            <person name="Riley R."/>
            <person name="LaButti K."/>
            <person name="Andreopoulos B."/>
            <person name="Lipzen A."/>
            <person name="Chen C."/>
            <person name="Yan M."/>
            <person name="Daum C."/>
            <person name="Ng V."/>
            <person name="Clum A."/>
            <person name="Steindorff A."/>
            <person name="Ohm R.A."/>
            <person name="Martin F."/>
            <person name="Silar P."/>
            <person name="Natvig D.O."/>
            <person name="Lalanne C."/>
            <person name="Gautier V."/>
            <person name="Ament-Velasquez S.L."/>
            <person name="Kruys A."/>
            <person name="Hutchinson M.I."/>
            <person name="Powell A.J."/>
            <person name="Barry K."/>
            <person name="Miller A.N."/>
            <person name="Grigoriev I.V."/>
            <person name="Debuchy R."/>
            <person name="Gladieux P."/>
            <person name="Hiltunen Thoren M."/>
            <person name="Johannesson H."/>
        </authorList>
    </citation>
    <scope>NUCLEOTIDE SEQUENCE</scope>
    <source>
        <strain evidence="7">CBS 955.72</strain>
    </source>
</reference>
<sequence>MDYDDDFEGEPLLAGDECDPEDLLEPGAPALPPLGSGLAARFQAKNQKTIVRLLAAMLFTIALSGMLLMVPLFRIIEDTVCHIYYKKDPSEKIDELLCKVEEVQRELAYLGGLGAMLGSLVGFVAALPYGVLADRIGRKPTFIISYCGIILAFGWGPFMLGVVRTTNLYLVMIGSFFFLIGGGLPVAMNSLNAMAADVSSDADKSTSFLYLSFGGVLGSLVGPFTAGVLMEKVSPWLPICLVFASSPFVVFGMLLFIPETLPIKLKTAPEDVPMPFIETTRKNLGEGLAELKTSLGLLKNTNILLCMVTFLIQPAVFTAYSSTLSQYVSNYFGWTLAQTSYLLSPPLGILHLVVILLVPQVSKVLTAPTGRFRLSSFSKDLFLTRVSLALQILAAILEGFSQDIVLFLVGLVIGTFGSANGPLLRAISTSYVEPNQTSRLYSLMSMVETSGAVFGGPVLAQLFAVGLAKRGLWIGLPWFYVAVLLFLALNALMFVRKPAVKDAAEDGDGIGYQSAEEAI</sequence>
<dbReference type="EMBL" id="JAUIQD010000005">
    <property type="protein sequence ID" value="KAK3348802.1"/>
    <property type="molecule type" value="Genomic_DNA"/>
</dbReference>
<feature type="transmembrane region" description="Helical" evidence="5">
    <location>
        <begin position="107"/>
        <end position="131"/>
    </location>
</feature>
<evidence type="ECO:0000313" key="8">
    <source>
        <dbReference type="Proteomes" id="UP001275084"/>
    </source>
</evidence>
<keyword evidence="3 5" id="KW-1133">Transmembrane helix</keyword>
<dbReference type="InterPro" id="IPR036259">
    <property type="entry name" value="MFS_trans_sf"/>
</dbReference>
<evidence type="ECO:0000256" key="4">
    <source>
        <dbReference type="ARBA" id="ARBA00023136"/>
    </source>
</evidence>
<evidence type="ECO:0000256" key="2">
    <source>
        <dbReference type="ARBA" id="ARBA00022692"/>
    </source>
</evidence>
<feature type="transmembrane region" description="Helical" evidence="5">
    <location>
        <begin position="168"/>
        <end position="187"/>
    </location>
</feature>
<proteinExistence type="predicted"/>
<feature type="transmembrane region" description="Helical" evidence="5">
    <location>
        <begin position="208"/>
        <end position="230"/>
    </location>
</feature>
<evidence type="ECO:0000256" key="1">
    <source>
        <dbReference type="ARBA" id="ARBA00004141"/>
    </source>
</evidence>
<dbReference type="AlphaFoldDB" id="A0AAJ0MBP3"/>
<keyword evidence="2 5" id="KW-0812">Transmembrane</keyword>
<gene>
    <name evidence="7" type="ORF">B0T25DRAFT_459623</name>
</gene>
<name>A0AAJ0MBP3_9PEZI</name>
<reference evidence="7" key="2">
    <citation type="submission" date="2023-06" db="EMBL/GenBank/DDBJ databases">
        <authorList>
            <consortium name="Lawrence Berkeley National Laboratory"/>
            <person name="Haridas S."/>
            <person name="Hensen N."/>
            <person name="Bonometti L."/>
            <person name="Westerberg I."/>
            <person name="Brannstrom I.O."/>
            <person name="Guillou S."/>
            <person name="Cros-Aarteil S."/>
            <person name="Calhoun S."/>
            <person name="Kuo A."/>
            <person name="Mondo S."/>
            <person name="Pangilinan J."/>
            <person name="Riley R."/>
            <person name="Labutti K."/>
            <person name="Andreopoulos B."/>
            <person name="Lipzen A."/>
            <person name="Chen C."/>
            <person name="Yanf M."/>
            <person name="Daum C."/>
            <person name="Ng V."/>
            <person name="Clum A."/>
            <person name="Steindorff A."/>
            <person name="Ohm R."/>
            <person name="Martin F."/>
            <person name="Silar P."/>
            <person name="Natvig D."/>
            <person name="Lalanne C."/>
            <person name="Gautier V."/>
            <person name="Ament-Velasquez S.L."/>
            <person name="Kruys A."/>
            <person name="Hutchinson M.I."/>
            <person name="Powell A.J."/>
            <person name="Barry K."/>
            <person name="Miller A.N."/>
            <person name="Grigoriev I.V."/>
            <person name="Debuchy R."/>
            <person name="Gladieux P."/>
            <person name="Thoren M.H."/>
            <person name="Johannesson H."/>
        </authorList>
    </citation>
    <scope>NUCLEOTIDE SEQUENCE</scope>
    <source>
        <strain evidence="7">CBS 955.72</strain>
    </source>
</reference>
<feature type="transmembrane region" description="Helical" evidence="5">
    <location>
        <begin position="476"/>
        <end position="495"/>
    </location>
</feature>
<dbReference type="PANTHER" id="PTHR23507">
    <property type="entry name" value="ZGC:174356"/>
    <property type="match status" value="1"/>
</dbReference>
<dbReference type="PROSITE" id="PS50850">
    <property type="entry name" value="MFS"/>
    <property type="match status" value="1"/>
</dbReference>
<feature type="transmembrane region" description="Helical" evidence="5">
    <location>
        <begin position="440"/>
        <end position="464"/>
    </location>
</feature>
<dbReference type="PANTHER" id="PTHR23507:SF1">
    <property type="entry name" value="FI18259P1-RELATED"/>
    <property type="match status" value="1"/>
</dbReference>
<evidence type="ECO:0000256" key="3">
    <source>
        <dbReference type="ARBA" id="ARBA00022989"/>
    </source>
</evidence>
<feature type="domain" description="Major facilitator superfamily (MFS) profile" evidence="6">
    <location>
        <begin position="57"/>
        <end position="500"/>
    </location>
</feature>
<keyword evidence="4 5" id="KW-0472">Membrane</keyword>
<dbReference type="InterPro" id="IPR011701">
    <property type="entry name" value="MFS"/>
</dbReference>
<feature type="transmembrane region" description="Helical" evidence="5">
    <location>
        <begin position="236"/>
        <end position="257"/>
    </location>
</feature>
<feature type="transmembrane region" description="Helical" evidence="5">
    <location>
        <begin position="50"/>
        <end position="70"/>
    </location>
</feature>
<accession>A0AAJ0MBP3</accession>
<dbReference type="Gene3D" id="1.20.1250.20">
    <property type="entry name" value="MFS general substrate transporter like domains"/>
    <property type="match status" value="1"/>
</dbReference>
<dbReference type="GO" id="GO:0022857">
    <property type="term" value="F:transmembrane transporter activity"/>
    <property type="evidence" value="ECO:0007669"/>
    <property type="project" value="InterPro"/>
</dbReference>
<keyword evidence="8" id="KW-1185">Reference proteome</keyword>
<dbReference type="InterPro" id="IPR020846">
    <property type="entry name" value="MFS_dom"/>
</dbReference>